<evidence type="ECO:0000256" key="2">
    <source>
        <dbReference type="ARBA" id="ARBA00022857"/>
    </source>
</evidence>
<proteinExistence type="inferred from homology"/>
<evidence type="ECO:0000313" key="4">
    <source>
        <dbReference type="EMBL" id="KAC9158010.1"/>
    </source>
</evidence>
<keyword evidence="5" id="KW-1185">Reference proteome</keyword>
<name>A0A5N6L7F3_9ASTR</name>
<dbReference type="GO" id="GO:0005829">
    <property type="term" value="C:cytosol"/>
    <property type="evidence" value="ECO:0007669"/>
    <property type="project" value="TreeGrafter"/>
</dbReference>
<keyword evidence="2" id="KW-0521">NADP</keyword>
<reference evidence="4 5" key="1">
    <citation type="submission" date="2019-05" db="EMBL/GenBank/DDBJ databases">
        <title>Mikania micrantha, genome provides insights into the molecular mechanism of rapid growth.</title>
        <authorList>
            <person name="Liu B."/>
        </authorList>
    </citation>
    <scope>NUCLEOTIDE SEQUENCE [LARGE SCALE GENOMIC DNA]</scope>
    <source>
        <strain evidence="4">NLD-2019</strain>
        <tissue evidence="4">Leaf</tissue>
    </source>
</reference>
<evidence type="ECO:0000256" key="3">
    <source>
        <dbReference type="ARBA" id="ARBA00023002"/>
    </source>
</evidence>
<dbReference type="PANTHER" id="PTHR43391:SF85">
    <property type="entry name" value="11-BETA-HYDROXYSTEROID DEHYDROGENASE"/>
    <property type="match status" value="1"/>
</dbReference>
<dbReference type="AlphaFoldDB" id="A0A5N6L7F3"/>
<gene>
    <name evidence="4" type="ORF">E3N88_46281</name>
</gene>
<dbReference type="GO" id="GO:0016491">
    <property type="term" value="F:oxidoreductase activity"/>
    <property type="evidence" value="ECO:0007669"/>
    <property type="project" value="UniProtKB-KW"/>
</dbReference>
<accession>A0A5N6L7F3</accession>
<protein>
    <submittedName>
        <fullName evidence="4">Uncharacterized protein</fullName>
    </submittedName>
</protein>
<dbReference type="OrthoDB" id="47007at2759"/>
<comment type="caution">
    <text evidence="4">The sequence shown here is derived from an EMBL/GenBank/DDBJ whole genome shotgun (WGS) entry which is preliminary data.</text>
</comment>
<evidence type="ECO:0000313" key="5">
    <source>
        <dbReference type="Proteomes" id="UP000326396"/>
    </source>
</evidence>
<organism evidence="4 5">
    <name type="scientific">Mikania micrantha</name>
    <name type="common">bitter vine</name>
    <dbReference type="NCBI Taxonomy" id="192012"/>
    <lineage>
        <taxon>Eukaryota</taxon>
        <taxon>Viridiplantae</taxon>
        <taxon>Streptophyta</taxon>
        <taxon>Embryophyta</taxon>
        <taxon>Tracheophyta</taxon>
        <taxon>Spermatophyta</taxon>
        <taxon>Magnoliopsida</taxon>
        <taxon>eudicotyledons</taxon>
        <taxon>Gunneridae</taxon>
        <taxon>Pentapetalae</taxon>
        <taxon>asterids</taxon>
        <taxon>campanulids</taxon>
        <taxon>Asterales</taxon>
        <taxon>Asteraceae</taxon>
        <taxon>Asteroideae</taxon>
        <taxon>Heliantheae alliance</taxon>
        <taxon>Eupatorieae</taxon>
        <taxon>Mikania</taxon>
    </lineage>
</organism>
<dbReference type="PANTHER" id="PTHR43391">
    <property type="entry name" value="RETINOL DEHYDROGENASE-RELATED"/>
    <property type="match status" value="1"/>
</dbReference>
<dbReference type="Proteomes" id="UP000326396">
    <property type="component" value="Unassembled WGS sequence"/>
</dbReference>
<dbReference type="InterPro" id="IPR036291">
    <property type="entry name" value="NAD(P)-bd_dom_sf"/>
</dbReference>
<comment type="similarity">
    <text evidence="1">Belongs to the short-chain dehydrogenases/reductases (SDR) family.</text>
</comment>
<sequence>MLSQASKQALLSFFETLRIEVGSDIDIRVITPGLVDTRLTKEEVLEETNAQWVPKISANSCAKAIVDSTKRGDKYLTVPSWMKTILLWKTLCPEVTNSIMNFLFIYWPNISSKRGEVISQHWFYSTY</sequence>
<keyword evidence="3" id="KW-0560">Oxidoreductase</keyword>
<evidence type="ECO:0000256" key="1">
    <source>
        <dbReference type="ARBA" id="ARBA00006484"/>
    </source>
</evidence>
<dbReference type="EMBL" id="SZYD01002767">
    <property type="protein sequence ID" value="KAC9158010.1"/>
    <property type="molecule type" value="Genomic_DNA"/>
</dbReference>
<dbReference type="SUPFAM" id="SSF51735">
    <property type="entry name" value="NAD(P)-binding Rossmann-fold domains"/>
    <property type="match status" value="1"/>
</dbReference>
<dbReference type="Gene3D" id="3.40.50.720">
    <property type="entry name" value="NAD(P)-binding Rossmann-like Domain"/>
    <property type="match status" value="1"/>
</dbReference>